<dbReference type="PROSITE" id="PS50011">
    <property type="entry name" value="PROTEIN_KINASE_DOM"/>
    <property type="match status" value="1"/>
</dbReference>
<reference evidence="17" key="2">
    <citation type="submission" date="2025-09" db="UniProtKB">
        <authorList>
            <consortium name="Ensembl"/>
        </authorList>
    </citation>
    <scope>IDENTIFICATION</scope>
</reference>
<dbReference type="GO" id="GO:0043065">
    <property type="term" value="P:positive regulation of apoptotic process"/>
    <property type="evidence" value="ECO:0007669"/>
    <property type="project" value="TreeGrafter"/>
</dbReference>
<protein>
    <recommendedName>
        <fullName evidence="2">non-specific serine/threonine protein kinase</fullName>
        <ecNumber evidence="2">2.7.11.1</ecNumber>
    </recommendedName>
</protein>
<dbReference type="InterPro" id="IPR017441">
    <property type="entry name" value="Protein_kinase_ATP_BS"/>
</dbReference>
<dbReference type="Pfam" id="PF00069">
    <property type="entry name" value="Pkinase"/>
    <property type="match status" value="1"/>
</dbReference>
<evidence type="ECO:0000256" key="15">
    <source>
        <dbReference type="SAM" id="MobiDB-lite"/>
    </source>
</evidence>
<evidence type="ECO:0000256" key="13">
    <source>
        <dbReference type="PROSITE-ProRule" id="PRU10141"/>
    </source>
</evidence>
<dbReference type="SMART" id="SM00220">
    <property type="entry name" value="S_TKc"/>
    <property type="match status" value="1"/>
</dbReference>
<dbReference type="InterPro" id="IPR000719">
    <property type="entry name" value="Prot_kinase_dom"/>
</dbReference>
<keyword evidence="7 13" id="KW-0547">Nucleotide-binding</keyword>
<dbReference type="GO" id="GO:0035556">
    <property type="term" value="P:intracellular signal transduction"/>
    <property type="evidence" value="ECO:0007669"/>
    <property type="project" value="TreeGrafter"/>
</dbReference>
<keyword evidence="8" id="KW-0418">Kinase</keyword>
<evidence type="ECO:0000256" key="4">
    <source>
        <dbReference type="ARBA" id="ARBA00022553"/>
    </source>
</evidence>
<evidence type="ECO:0000256" key="5">
    <source>
        <dbReference type="ARBA" id="ARBA00022679"/>
    </source>
</evidence>
<evidence type="ECO:0000256" key="8">
    <source>
        <dbReference type="ARBA" id="ARBA00022777"/>
    </source>
</evidence>
<dbReference type="GO" id="GO:0005737">
    <property type="term" value="C:cytoplasm"/>
    <property type="evidence" value="ECO:0007669"/>
    <property type="project" value="TreeGrafter"/>
</dbReference>
<evidence type="ECO:0000256" key="7">
    <source>
        <dbReference type="ARBA" id="ARBA00022741"/>
    </source>
</evidence>
<dbReference type="GO" id="GO:0004674">
    <property type="term" value="F:protein serine/threonine kinase activity"/>
    <property type="evidence" value="ECO:0007669"/>
    <property type="project" value="UniProtKB-KW"/>
</dbReference>
<dbReference type="Ensembl" id="ENSMMOT00000003846.1">
    <property type="protein sequence ID" value="ENSMMOP00000003776.1"/>
    <property type="gene ID" value="ENSMMOG00000003023.1"/>
</dbReference>
<evidence type="ECO:0000256" key="12">
    <source>
        <dbReference type="ARBA" id="ARBA00060827"/>
    </source>
</evidence>
<dbReference type="GO" id="GO:0005524">
    <property type="term" value="F:ATP binding"/>
    <property type="evidence" value="ECO:0007669"/>
    <property type="project" value="UniProtKB-UniRule"/>
</dbReference>
<proteinExistence type="inferred from homology"/>
<feature type="domain" description="Protein kinase" evidence="16">
    <location>
        <begin position="61"/>
        <end position="323"/>
    </location>
</feature>
<evidence type="ECO:0000256" key="6">
    <source>
        <dbReference type="ARBA" id="ARBA00022703"/>
    </source>
</evidence>
<feature type="binding site" evidence="13">
    <location>
        <position position="94"/>
    </location>
    <ligand>
        <name>ATP</name>
        <dbReference type="ChEBI" id="CHEBI:30616"/>
    </ligand>
</feature>
<dbReference type="PROSITE" id="PS00108">
    <property type="entry name" value="PROTEIN_KINASE_ST"/>
    <property type="match status" value="1"/>
</dbReference>
<dbReference type="EC" id="2.7.11.1" evidence="2"/>
<reference evidence="17" key="1">
    <citation type="submission" date="2025-08" db="UniProtKB">
        <authorList>
            <consortium name="Ensembl"/>
        </authorList>
    </citation>
    <scope>IDENTIFICATION</scope>
</reference>
<evidence type="ECO:0000256" key="14">
    <source>
        <dbReference type="RuleBase" id="RU000304"/>
    </source>
</evidence>
<dbReference type="PANTHER" id="PTHR24342">
    <property type="entry name" value="SERINE/THREONINE-PROTEIN KINASE 17"/>
    <property type="match status" value="1"/>
</dbReference>
<comment type="catalytic activity">
    <reaction evidence="10">
        <text>L-threonyl-[protein] + ATP = O-phospho-L-threonyl-[protein] + ADP + H(+)</text>
        <dbReference type="Rhea" id="RHEA:46608"/>
        <dbReference type="Rhea" id="RHEA-COMP:11060"/>
        <dbReference type="Rhea" id="RHEA-COMP:11605"/>
        <dbReference type="ChEBI" id="CHEBI:15378"/>
        <dbReference type="ChEBI" id="CHEBI:30013"/>
        <dbReference type="ChEBI" id="CHEBI:30616"/>
        <dbReference type="ChEBI" id="CHEBI:61977"/>
        <dbReference type="ChEBI" id="CHEBI:456216"/>
        <dbReference type="EC" id="2.7.11.1"/>
    </reaction>
</comment>
<dbReference type="Gene3D" id="1.10.510.10">
    <property type="entry name" value="Transferase(Phosphotransferase) domain 1"/>
    <property type="match status" value="1"/>
</dbReference>
<dbReference type="OMA" id="PWITSGC"/>
<sequence>MQYSKLEHAVNIFITPVRNHREHLFVSAGLDWLVQNSLKGSTSMKTPGMAVFKQQNVEDFYEVGEVLGSGQFAIVKRCKEKSTGAEYAAKFIKKRQSQASRRGVRREEIEREVDILQQIQHPNIVLLRDVFENRTDVVLILELVSGGELFDFLAQKESLSEEEATQFIKQILDGVQYLHSKGITHFDLKPENIMLLERNVLLPRIKLIDFGLAHKIKAGAEFKNIFGTPEFVAPEIVNYEPLGLEADMWSIGVITYILLSGASPFLGDTKQETLGNISAMNYDFDEELFSNTSELAKSFIRQLLEKDRRKRMTIQDALNHPWIKPLNPRQAMVKRLSVVNLENFRRQYARRRWKLSFRIVALCNHLTRIMKKGHKLPEQDGRDCESDQDEDILKRRPKSRKRSSTS</sequence>
<dbReference type="GO" id="GO:0005634">
    <property type="term" value="C:nucleus"/>
    <property type="evidence" value="ECO:0007669"/>
    <property type="project" value="TreeGrafter"/>
</dbReference>
<feature type="region of interest" description="Disordered" evidence="15">
    <location>
        <begin position="374"/>
        <end position="406"/>
    </location>
</feature>
<dbReference type="InterPro" id="IPR011009">
    <property type="entry name" value="Kinase-like_dom_sf"/>
</dbReference>
<evidence type="ECO:0000256" key="11">
    <source>
        <dbReference type="ARBA" id="ARBA00048679"/>
    </source>
</evidence>
<dbReference type="PROSITE" id="PS00107">
    <property type="entry name" value="PROTEIN_KINASE_ATP"/>
    <property type="match status" value="1"/>
</dbReference>
<keyword evidence="3 14" id="KW-0723">Serine/threonine-protein kinase</keyword>
<dbReference type="PANTHER" id="PTHR24342:SF15">
    <property type="entry name" value="DEATH-ASSOCIATED PROTEIN KINASE 2"/>
    <property type="match status" value="1"/>
</dbReference>
<accession>A0A3Q3VP68</accession>
<comment type="cofactor">
    <cofactor evidence="1">
        <name>Mg(2+)</name>
        <dbReference type="ChEBI" id="CHEBI:18420"/>
    </cofactor>
</comment>
<dbReference type="Gene3D" id="3.30.200.20">
    <property type="entry name" value="Phosphorylase Kinase, domain 1"/>
    <property type="match status" value="1"/>
</dbReference>
<keyword evidence="5" id="KW-0808">Transferase</keyword>
<dbReference type="GO" id="GO:0006915">
    <property type="term" value="P:apoptotic process"/>
    <property type="evidence" value="ECO:0007669"/>
    <property type="project" value="UniProtKB-KW"/>
</dbReference>
<dbReference type="InterPro" id="IPR008271">
    <property type="entry name" value="Ser/Thr_kinase_AS"/>
</dbReference>
<dbReference type="FunFam" id="3.30.200.20:FF:000110">
    <property type="entry name" value="Death-associated kinase 3, isoform CRA_a"/>
    <property type="match status" value="1"/>
</dbReference>
<evidence type="ECO:0000256" key="10">
    <source>
        <dbReference type="ARBA" id="ARBA00047899"/>
    </source>
</evidence>
<evidence type="ECO:0000256" key="9">
    <source>
        <dbReference type="ARBA" id="ARBA00022840"/>
    </source>
</evidence>
<keyword evidence="4" id="KW-0597">Phosphoprotein</keyword>
<keyword evidence="9 13" id="KW-0067">ATP-binding</keyword>
<evidence type="ECO:0000313" key="17">
    <source>
        <dbReference type="Ensembl" id="ENSMMOP00000003776.1"/>
    </source>
</evidence>
<name>A0A3Q3VP68_MOLML</name>
<organism evidence="17 18">
    <name type="scientific">Mola mola</name>
    <name type="common">Ocean sunfish</name>
    <name type="synonym">Tetraodon mola</name>
    <dbReference type="NCBI Taxonomy" id="94237"/>
    <lineage>
        <taxon>Eukaryota</taxon>
        <taxon>Metazoa</taxon>
        <taxon>Chordata</taxon>
        <taxon>Craniata</taxon>
        <taxon>Vertebrata</taxon>
        <taxon>Euteleostomi</taxon>
        <taxon>Actinopterygii</taxon>
        <taxon>Neopterygii</taxon>
        <taxon>Teleostei</taxon>
        <taxon>Neoteleostei</taxon>
        <taxon>Acanthomorphata</taxon>
        <taxon>Eupercaria</taxon>
        <taxon>Tetraodontiformes</taxon>
        <taxon>Molidae</taxon>
        <taxon>Mola</taxon>
    </lineage>
</organism>
<dbReference type="Proteomes" id="UP000261620">
    <property type="component" value="Unplaced"/>
</dbReference>
<dbReference type="STRING" id="94237.ENSMMOP00000003776"/>
<dbReference type="AlphaFoldDB" id="A0A3Q3VP68"/>
<feature type="compositionally biased region" description="Basic and acidic residues" evidence="15">
    <location>
        <begin position="375"/>
        <end position="385"/>
    </location>
</feature>
<evidence type="ECO:0000256" key="2">
    <source>
        <dbReference type="ARBA" id="ARBA00012513"/>
    </source>
</evidence>
<feature type="compositionally biased region" description="Basic residues" evidence="15">
    <location>
        <begin position="395"/>
        <end position="406"/>
    </location>
</feature>
<evidence type="ECO:0000259" key="16">
    <source>
        <dbReference type="PROSITE" id="PS50011"/>
    </source>
</evidence>
<dbReference type="Gene3D" id="1.20.5.460">
    <property type="entry name" value="Single helix bin"/>
    <property type="match status" value="1"/>
</dbReference>
<keyword evidence="18" id="KW-1185">Reference proteome</keyword>
<comment type="similarity">
    <text evidence="12">Belongs to the protein kinase superfamily. CAMK Ser/Thr protein kinase family. DAP kinase subfamily.</text>
</comment>
<evidence type="ECO:0000256" key="3">
    <source>
        <dbReference type="ARBA" id="ARBA00022527"/>
    </source>
</evidence>
<dbReference type="FunFam" id="1.10.510.10:FF:000250">
    <property type="entry name" value="Death-associated protein kinase 3"/>
    <property type="match status" value="1"/>
</dbReference>
<keyword evidence="6" id="KW-0053">Apoptosis</keyword>
<evidence type="ECO:0000313" key="18">
    <source>
        <dbReference type="Proteomes" id="UP000261620"/>
    </source>
</evidence>
<evidence type="ECO:0000256" key="1">
    <source>
        <dbReference type="ARBA" id="ARBA00001946"/>
    </source>
</evidence>
<comment type="catalytic activity">
    <reaction evidence="11">
        <text>L-seryl-[protein] + ATP = O-phospho-L-seryl-[protein] + ADP + H(+)</text>
        <dbReference type="Rhea" id="RHEA:17989"/>
        <dbReference type="Rhea" id="RHEA-COMP:9863"/>
        <dbReference type="Rhea" id="RHEA-COMP:11604"/>
        <dbReference type="ChEBI" id="CHEBI:15378"/>
        <dbReference type="ChEBI" id="CHEBI:29999"/>
        <dbReference type="ChEBI" id="CHEBI:30616"/>
        <dbReference type="ChEBI" id="CHEBI:83421"/>
        <dbReference type="ChEBI" id="CHEBI:456216"/>
        <dbReference type="EC" id="2.7.11.1"/>
    </reaction>
</comment>
<dbReference type="SUPFAM" id="SSF56112">
    <property type="entry name" value="Protein kinase-like (PK-like)"/>
    <property type="match status" value="1"/>
</dbReference>